<dbReference type="GO" id="GO:0003723">
    <property type="term" value="F:RNA binding"/>
    <property type="evidence" value="ECO:0007669"/>
    <property type="project" value="InterPro"/>
</dbReference>
<gene>
    <name evidence="7" type="ORF">Tfer_1478</name>
</gene>
<feature type="domain" description="ANTAR" evidence="6">
    <location>
        <begin position="125"/>
        <end position="186"/>
    </location>
</feature>
<dbReference type="FunFam" id="1.10.10.10:FF:000157">
    <property type="entry name" value="Response regulator receiver"/>
    <property type="match status" value="1"/>
</dbReference>
<evidence type="ECO:0000256" key="2">
    <source>
        <dbReference type="ARBA" id="ARBA00024867"/>
    </source>
</evidence>
<dbReference type="GO" id="GO:0000160">
    <property type="term" value="P:phosphorelay signal transduction system"/>
    <property type="evidence" value="ECO:0007669"/>
    <property type="project" value="InterPro"/>
</dbReference>
<dbReference type="EMBL" id="LGTE01000008">
    <property type="protein sequence ID" value="KNZ69868.1"/>
    <property type="molecule type" value="Genomic_DNA"/>
</dbReference>
<dbReference type="Gene3D" id="3.40.50.2300">
    <property type="match status" value="1"/>
</dbReference>
<comment type="function">
    <text evidence="2">May play the central regulatory role in sporulation. It may be an element of the effector pathway responsible for the activation of sporulation genes in response to nutritional stress. Spo0A may act in concert with spo0H (a sigma factor) to control the expression of some genes that are critical to the sporulation process.</text>
</comment>
<feature type="domain" description="Response regulatory" evidence="5">
    <location>
        <begin position="5"/>
        <end position="119"/>
    </location>
</feature>
<proteinExistence type="predicted"/>
<evidence type="ECO:0000313" key="8">
    <source>
        <dbReference type="Proteomes" id="UP000037175"/>
    </source>
</evidence>
<dbReference type="InterPro" id="IPR011006">
    <property type="entry name" value="CheY-like_superfamily"/>
</dbReference>
<dbReference type="PROSITE" id="PS50921">
    <property type="entry name" value="ANTAR"/>
    <property type="match status" value="1"/>
</dbReference>
<dbReference type="InterPro" id="IPR036388">
    <property type="entry name" value="WH-like_DNA-bd_sf"/>
</dbReference>
<keyword evidence="8" id="KW-1185">Reference proteome</keyword>
<accession>A0A0L6W394</accession>
<comment type="caution">
    <text evidence="7">The sequence shown here is derived from an EMBL/GenBank/DDBJ whole genome shotgun (WGS) entry which is preliminary data.</text>
</comment>
<keyword evidence="4" id="KW-0175">Coiled coil</keyword>
<dbReference type="Pfam" id="PF00072">
    <property type="entry name" value="Response_reg"/>
    <property type="match status" value="1"/>
</dbReference>
<dbReference type="InterPro" id="IPR005561">
    <property type="entry name" value="ANTAR"/>
</dbReference>
<dbReference type="PANTHER" id="PTHR43367">
    <property type="match status" value="1"/>
</dbReference>
<dbReference type="PROSITE" id="PS50110">
    <property type="entry name" value="RESPONSE_REGULATORY"/>
    <property type="match status" value="1"/>
</dbReference>
<dbReference type="Proteomes" id="UP000037175">
    <property type="component" value="Unassembled WGS sequence"/>
</dbReference>
<reference evidence="8" key="1">
    <citation type="submission" date="2015-07" db="EMBL/GenBank/DDBJ databases">
        <title>Complete Genome of Thermincola ferriacetica strain Z-0001T.</title>
        <authorList>
            <person name="Lusk B."/>
            <person name="Badalamenti J.P."/>
            <person name="Parameswaran P."/>
            <person name="Bond D.R."/>
            <person name="Torres C.I."/>
        </authorList>
    </citation>
    <scope>NUCLEOTIDE SEQUENCE [LARGE SCALE GENOMIC DNA]</scope>
    <source>
        <strain evidence="8">Z-0001</strain>
    </source>
</reference>
<evidence type="ECO:0000259" key="6">
    <source>
        <dbReference type="PROSITE" id="PS50921"/>
    </source>
</evidence>
<dbReference type="RefSeq" id="WP_013119598.1">
    <property type="nucleotide sequence ID" value="NZ_LGTE01000008.1"/>
</dbReference>
<dbReference type="InterPro" id="IPR008327">
    <property type="entry name" value="Sig_transdc_resp-reg_antiterm"/>
</dbReference>
<evidence type="ECO:0000256" key="4">
    <source>
        <dbReference type="SAM" id="Coils"/>
    </source>
</evidence>
<sequence>MDERRVIIADPDPASRKNLKALLNKAGYLVVGEAEDGLTALKLIRYRQPDLVIMEAKLAVLEGAEIGDIVEEDGLAPVILIGTPDQVKLPDYEKEKRFFAYVIKPVDERNLFPVIDLVIRNYNRIRALEEEIVKLKNTLETRKLVEKAKGILMDTLGLTEAEAFRRIQKQSMNKRMSMQAVAKAIILAHDLK</sequence>
<dbReference type="SUPFAM" id="SSF52172">
    <property type="entry name" value="CheY-like"/>
    <property type="match status" value="1"/>
</dbReference>
<dbReference type="SMART" id="SM00448">
    <property type="entry name" value="REC"/>
    <property type="match status" value="1"/>
</dbReference>
<protein>
    <recommendedName>
        <fullName evidence="1">Stage 0 sporulation protein A homolog</fullName>
    </recommendedName>
</protein>
<dbReference type="PANTHER" id="PTHR43367:SF1">
    <property type="entry name" value="TWO-COMPONENT RESPONSE REGULATOR-LIKE APRR6-RELATED"/>
    <property type="match status" value="1"/>
</dbReference>
<dbReference type="Gene3D" id="1.10.10.10">
    <property type="entry name" value="Winged helix-like DNA-binding domain superfamily/Winged helix DNA-binding domain"/>
    <property type="match status" value="1"/>
</dbReference>
<organism evidence="7 8">
    <name type="scientific">Thermincola ferriacetica</name>
    <dbReference type="NCBI Taxonomy" id="281456"/>
    <lineage>
        <taxon>Bacteria</taxon>
        <taxon>Bacillati</taxon>
        <taxon>Bacillota</taxon>
        <taxon>Clostridia</taxon>
        <taxon>Eubacteriales</taxon>
        <taxon>Thermincolaceae</taxon>
        <taxon>Thermincola</taxon>
    </lineage>
</organism>
<feature type="coiled-coil region" evidence="4">
    <location>
        <begin position="118"/>
        <end position="145"/>
    </location>
</feature>
<evidence type="ECO:0000259" key="5">
    <source>
        <dbReference type="PROSITE" id="PS50110"/>
    </source>
</evidence>
<dbReference type="Pfam" id="PF03861">
    <property type="entry name" value="ANTAR"/>
    <property type="match status" value="1"/>
</dbReference>
<comment type="caution">
    <text evidence="3">Lacks conserved residue(s) required for the propagation of feature annotation.</text>
</comment>
<dbReference type="AlphaFoldDB" id="A0A0L6W394"/>
<evidence type="ECO:0000256" key="1">
    <source>
        <dbReference type="ARBA" id="ARBA00018672"/>
    </source>
</evidence>
<dbReference type="InterPro" id="IPR001789">
    <property type="entry name" value="Sig_transdc_resp-reg_receiver"/>
</dbReference>
<dbReference type="PIRSF" id="PIRSF036382">
    <property type="entry name" value="RR_antiterm"/>
    <property type="match status" value="1"/>
</dbReference>
<evidence type="ECO:0000256" key="3">
    <source>
        <dbReference type="PROSITE-ProRule" id="PRU00169"/>
    </source>
</evidence>
<dbReference type="SMART" id="SM01012">
    <property type="entry name" value="ANTAR"/>
    <property type="match status" value="1"/>
</dbReference>
<name>A0A0L6W394_9FIRM</name>
<evidence type="ECO:0000313" key="7">
    <source>
        <dbReference type="EMBL" id="KNZ69868.1"/>
    </source>
</evidence>